<sequence>MVDRNFQEDQTQGDRPPSEFGAVGAYNGFLALDPVGRIAVDSSFHHWTNLNLRGWPDWHRLGEAQKKENLTREEEQAFANIKKIRGYYTNLATWLAPWETQRLISVHAIASSIQRTPLEEALPDPPPHNLANYLRFGQLTIYHLLPLVAETHIRTWWIYFLEPGQAGSLLDEHNLRVDFHLEVLDECLLGAIVLWYWEYWWKDGRLPNVEDLIVVADEAIRSGWEHYKRAYITQTKKASEALIKRIDKLLYPTPGP</sequence>
<evidence type="ECO:0000313" key="1">
    <source>
        <dbReference type="EMBL" id="QTD50596.1"/>
    </source>
</evidence>
<dbReference type="Proteomes" id="UP000663929">
    <property type="component" value="Chromosome"/>
</dbReference>
<dbReference type="KEGG" id="scor:J3U87_33850"/>
<protein>
    <submittedName>
        <fullName evidence="1">Uncharacterized protein</fullName>
    </submittedName>
</protein>
<name>A0A8A4TKW2_SULCO</name>
<dbReference type="AlphaFoldDB" id="A0A8A4TKW2"/>
<dbReference type="RefSeq" id="WP_237380419.1">
    <property type="nucleotide sequence ID" value="NZ_CP071793.1"/>
</dbReference>
<accession>A0A8A4TKW2</accession>
<evidence type="ECO:0000313" key="2">
    <source>
        <dbReference type="Proteomes" id="UP000663929"/>
    </source>
</evidence>
<proteinExistence type="predicted"/>
<organism evidence="1 2">
    <name type="scientific">Sulfidibacter corallicola</name>
    <dbReference type="NCBI Taxonomy" id="2818388"/>
    <lineage>
        <taxon>Bacteria</taxon>
        <taxon>Pseudomonadati</taxon>
        <taxon>Acidobacteriota</taxon>
        <taxon>Holophagae</taxon>
        <taxon>Acanthopleuribacterales</taxon>
        <taxon>Acanthopleuribacteraceae</taxon>
        <taxon>Sulfidibacter</taxon>
    </lineage>
</organism>
<keyword evidence="2" id="KW-1185">Reference proteome</keyword>
<reference evidence="1" key="1">
    <citation type="submission" date="2021-03" db="EMBL/GenBank/DDBJ databases">
        <title>Acanthopleuribacteraceae sp. M133.</title>
        <authorList>
            <person name="Wang G."/>
        </authorList>
    </citation>
    <scope>NUCLEOTIDE SEQUENCE</scope>
    <source>
        <strain evidence="1">M133</strain>
    </source>
</reference>
<dbReference type="EMBL" id="CP071793">
    <property type="protein sequence ID" value="QTD50596.1"/>
    <property type="molecule type" value="Genomic_DNA"/>
</dbReference>
<gene>
    <name evidence="1" type="ORF">J3U87_33850</name>
</gene>